<dbReference type="PROSITE" id="PS51674">
    <property type="entry name" value="4FE4S_WBL"/>
    <property type="match status" value="1"/>
</dbReference>
<keyword evidence="7 11" id="KW-0805">Transcription regulation</keyword>
<feature type="binding site" evidence="11">
    <location>
        <position position="76"/>
    </location>
    <ligand>
        <name>[4Fe-4S] cluster</name>
        <dbReference type="ChEBI" id="CHEBI:49883"/>
    </ligand>
</feature>
<keyword evidence="10 11" id="KW-0804">Transcription</keyword>
<proteinExistence type="inferred from homology"/>
<comment type="PTM">
    <text evidence="11">Upon Fe-S cluster removal intramolecular disulfide bonds are formed.</text>
</comment>
<comment type="caution">
    <text evidence="14">The sequence shown here is derived from an EMBL/GenBank/DDBJ whole genome shotgun (WGS) entry which is preliminary data.</text>
</comment>
<feature type="domain" description="4Fe-4S Wbl-type" evidence="13">
    <location>
        <begin position="44"/>
        <end position="106"/>
    </location>
</feature>
<keyword evidence="15" id="KW-1185">Reference proteome</keyword>
<feature type="compositionally biased region" description="Basic and acidic residues" evidence="12">
    <location>
        <begin position="101"/>
        <end position="114"/>
    </location>
</feature>
<evidence type="ECO:0000256" key="12">
    <source>
        <dbReference type="SAM" id="MobiDB-lite"/>
    </source>
</evidence>
<evidence type="ECO:0000256" key="5">
    <source>
        <dbReference type="ARBA" id="ARBA00023004"/>
    </source>
</evidence>
<feature type="binding site" evidence="11">
    <location>
        <position position="45"/>
    </location>
    <ligand>
        <name>[4Fe-4S] cluster</name>
        <dbReference type="ChEBI" id="CHEBI:49883"/>
    </ligand>
</feature>
<dbReference type="Pfam" id="PF02467">
    <property type="entry name" value="Whib"/>
    <property type="match status" value="1"/>
</dbReference>
<keyword evidence="4 11" id="KW-0479">Metal-binding</keyword>
<name>A0ABN3SN30_9ACTN</name>
<dbReference type="PANTHER" id="PTHR38839">
    <property type="entry name" value="TRANSCRIPTIONAL REGULATOR WHID-RELATED"/>
    <property type="match status" value="1"/>
</dbReference>
<dbReference type="Proteomes" id="UP001500994">
    <property type="component" value="Unassembled WGS sequence"/>
</dbReference>
<evidence type="ECO:0000256" key="8">
    <source>
        <dbReference type="ARBA" id="ARBA00023125"/>
    </source>
</evidence>
<keyword evidence="11" id="KW-0963">Cytoplasm</keyword>
<feature type="binding site" evidence="11">
    <location>
        <position position="73"/>
    </location>
    <ligand>
        <name>[4Fe-4S] cluster</name>
        <dbReference type="ChEBI" id="CHEBI:49883"/>
    </ligand>
</feature>
<dbReference type="EMBL" id="BAAARK010000025">
    <property type="protein sequence ID" value="GAA2680021.1"/>
    <property type="molecule type" value="Genomic_DNA"/>
</dbReference>
<evidence type="ECO:0000256" key="2">
    <source>
        <dbReference type="ARBA" id="ARBA00006597"/>
    </source>
</evidence>
<keyword evidence="3 11" id="KW-0004">4Fe-4S</keyword>
<feature type="region of interest" description="Disordered" evidence="12">
    <location>
        <begin position="93"/>
        <end position="114"/>
    </location>
</feature>
<comment type="function">
    <text evidence="11">Acts as a transcriptional regulator. Probably redox-responsive. The apo- but not holo-form probably binds DNA.</text>
</comment>
<evidence type="ECO:0000256" key="7">
    <source>
        <dbReference type="ARBA" id="ARBA00023015"/>
    </source>
</evidence>
<evidence type="ECO:0000256" key="10">
    <source>
        <dbReference type="ARBA" id="ARBA00023163"/>
    </source>
</evidence>
<comment type="similarity">
    <text evidence="2 11">Belongs to the WhiB family.</text>
</comment>
<evidence type="ECO:0000256" key="1">
    <source>
        <dbReference type="ARBA" id="ARBA00004496"/>
    </source>
</evidence>
<reference evidence="14 15" key="1">
    <citation type="journal article" date="2019" name="Int. J. Syst. Evol. Microbiol.">
        <title>The Global Catalogue of Microorganisms (GCM) 10K type strain sequencing project: providing services to taxonomists for standard genome sequencing and annotation.</title>
        <authorList>
            <consortium name="The Broad Institute Genomics Platform"/>
            <consortium name="The Broad Institute Genome Sequencing Center for Infectious Disease"/>
            <person name="Wu L."/>
            <person name="Ma J."/>
        </authorList>
    </citation>
    <scope>NUCLEOTIDE SEQUENCE [LARGE SCALE GENOMIC DNA]</scope>
    <source>
        <strain evidence="14 15">JCM 16374</strain>
    </source>
</reference>
<accession>A0ABN3SN30</accession>
<evidence type="ECO:0000313" key="15">
    <source>
        <dbReference type="Proteomes" id="UP001500994"/>
    </source>
</evidence>
<gene>
    <name evidence="11" type="primary">whiB</name>
    <name evidence="14" type="ORF">GCM10009864_60460</name>
</gene>
<sequence>MPEIPDTSVLAWRQSAVAAPSLRSLGKESDMTQRPPDTSLLSAACADADPELFYPPTYAGPWSGRIRAAKIICSTCAMRLACLRQALRDSENTGIWGGLTPEERRKVRRDRPDV</sequence>
<keyword evidence="5 11" id="KW-0408">Iron</keyword>
<dbReference type="HAMAP" id="MF_01479">
    <property type="entry name" value="WhiB"/>
    <property type="match status" value="1"/>
</dbReference>
<keyword evidence="9 11" id="KW-1015">Disulfide bond</keyword>
<evidence type="ECO:0000313" key="14">
    <source>
        <dbReference type="EMBL" id="GAA2680021.1"/>
    </source>
</evidence>
<evidence type="ECO:0000256" key="3">
    <source>
        <dbReference type="ARBA" id="ARBA00022485"/>
    </source>
</evidence>
<keyword evidence="6 11" id="KW-0411">Iron-sulfur</keyword>
<feature type="binding site" evidence="11">
    <location>
        <position position="82"/>
    </location>
    <ligand>
        <name>[4Fe-4S] cluster</name>
        <dbReference type="ChEBI" id="CHEBI:49883"/>
    </ligand>
</feature>
<evidence type="ECO:0000256" key="9">
    <source>
        <dbReference type="ARBA" id="ARBA00023157"/>
    </source>
</evidence>
<dbReference type="InterPro" id="IPR003482">
    <property type="entry name" value="Whib"/>
</dbReference>
<comment type="cofactor">
    <cofactor evidence="11">
        <name>[4Fe-4S] cluster</name>
        <dbReference type="ChEBI" id="CHEBI:49883"/>
    </cofactor>
    <text evidence="11">Binds 1 [4Fe-4S] cluster per subunit. Following nitrosylation of the [4Fe-4S] cluster binds 1 [4Fe-8(NO)] cluster per subunit.</text>
</comment>
<evidence type="ECO:0000256" key="6">
    <source>
        <dbReference type="ARBA" id="ARBA00023014"/>
    </source>
</evidence>
<comment type="PTM">
    <text evidence="11">The Fe-S cluster can be nitrosylated by nitric oxide (NO).</text>
</comment>
<comment type="subcellular location">
    <subcellularLocation>
        <location evidence="1 11">Cytoplasm</location>
    </subcellularLocation>
</comment>
<keyword evidence="8 11" id="KW-0238">DNA-binding</keyword>
<evidence type="ECO:0000259" key="13">
    <source>
        <dbReference type="PROSITE" id="PS51674"/>
    </source>
</evidence>
<evidence type="ECO:0000256" key="4">
    <source>
        <dbReference type="ARBA" id="ARBA00022723"/>
    </source>
</evidence>
<dbReference type="InterPro" id="IPR034768">
    <property type="entry name" value="4FE4S_WBL"/>
</dbReference>
<organism evidence="14 15">
    <name type="scientific">Streptomyces lunalinharesii</name>
    <dbReference type="NCBI Taxonomy" id="333384"/>
    <lineage>
        <taxon>Bacteria</taxon>
        <taxon>Bacillati</taxon>
        <taxon>Actinomycetota</taxon>
        <taxon>Actinomycetes</taxon>
        <taxon>Kitasatosporales</taxon>
        <taxon>Streptomycetaceae</taxon>
        <taxon>Streptomyces</taxon>
    </lineage>
</organism>
<evidence type="ECO:0000256" key="11">
    <source>
        <dbReference type="HAMAP-Rule" id="MF_01479"/>
    </source>
</evidence>
<protein>
    <recommendedName>
        <fullName evidence="11">Transcriptional regulator WhiB</fullName>
    </recommendedName>
</protein>